<comment type="caution">
    <text evidence="1">The sequence shown here is derived from an EMBL/GenBank/DDBJ whole genome shotgun (WGS) entry which is preliminary data.</text>
</comment>
<gene>
    <name evidence="1" type="ORF">JHL16_19895</name>
</gene>
<sequence length="461" mass="49406">MAQRKLKFASALLPAGWQKDVVLTIDAQGLIETVETGNSDKSLAAVKGFAIPAVPNVHSHAHQRLMTGLAEVAGPGADSFWTWREVMYGFALKLSPEDLQAVAAQLYVETLKSGSTIIGEFQYLHHQPDGSPYVEPAELTLRCLAAAEEAGIAITLLPTLYAYGGFGGQAPTQGQRRFINGAERYLKILATLQKAIADKPLHRLGISPHSLRAVTKELLGEVIAGLDGMGKKDAPIHIHVAEQTKEVDDCLAWSGGTRPVEYLLDNFALSQRWCAIHATHMMADETLRMAKSGMIAGLCPTTEANLGDGIFPADSFLKAKGAIAIGSDSHISVSPAEDLRQLEYSQRLRDRTRNALAAGPNQSTGRTLFDAVLAGGAQSMTQPVGVLKAGLRADIAVLDEDHPALIGRKGDAVLDSWIFSGGNPCVSDVFVAGRQVVQSGRHIHEDAIKKNFQAAVKRLSN</sequence>
<protein>
    <submittedName>
        <fullName evidence="1">Formimidoylglutamate deiminase</fullName>
        <ecNumber evidence="1">3.5.3.13</ecNumber>
    </submittedName>
</protein>
<proteinExistence type="predicted"/>
<accession>A0ACC5R8B8</accession>
<reference evidence="1" key="1">
    <citation type="submission" date="2021-01" db="EMBL/GenBank/DDBJ databases">
        <authorList>
            <person name="Sun Q."/>
        </authorList>
    </citation>
    <scope>NUCLEOTIDE SEQUENCE</scope>
    <source>
        <strain evidence="1">YIM B02566</strain>
    </source>
</reference>
<dbReference type="EMBL" id="JAENHL010000007">
    <property type="protein sequence ID" value="MBK1868628.1"/>
    <property type="molecule type" value="Genomic_DNA"/>
</dbReference>
<evidence type="ECO:0000313" key="1">
    <source>
        <dbReference type="EMBL" id="MBK1868628.1"/>
    </source>
</evidence>
<dbReference type="Proteomes" id="UP000616151">
    <property type="component" value="Unassembled WGS sequence"/>
</dbReference>
<evidence type="ECO:0000313" key="2">
    <source>
        <dbReference type="Proteomes" id="UP000616151"/>
    </source>
</evidence>
<dbReference type="EC" id="3.5.3.13" evidence="1"/>
<keyword evidence="2" id="KW-1185">Reference proteome</keyword>
<name>A0ACC5R8B8_9HYPH</name>
<keyword evidence="1" id="KW-0378">Hydrolase</keyword>
<organism evidence="1 2">
    <name type="scientific">Taklimakanibacter albus</name>
    <dbReference type="NCBI Taxonomy" id="2800327"/>
    <lineage>
        <taxon>Bacteria</taxon>
        <taxon>Pseudomonadati</taxon>
        <taxon>Pseudomonadota</taxon>
        <taxon>Alphaproteobacteria</taxon>
        <taxon>Hyphomicrobiales</taxon>
        <taxon>Aestuariivirgaceae</taxon>
        <taxon>Taklimakanibacter</taxon>
    </lineage>
</organism>